<accession>A0A8B8BZQ9</accession>
<dbReference type="Proteomes" id="UP000694844">
    <property type="component" value="Chromosome 9"/>
</dbReference>
<evidence type="ECO:0000313" key="2">
    <source>
        <dbReference type="RefSeq" id="XP_022308334.1"/>
    </source>
</evidence>
<protein>
    <submittedName>
        <fullName evidence="2">Uncharacterized protein LOC111114336</fullName>
    </submittedName>
</protein>
<organism evidence="1 2">
    <name type="scientific">Crassostrea virginica</name>
    <name type="common">Eastern oyster</name>
    <dbReference type="NCBI Taxonomy" id="6565"/>
    <lineage>
        <taxon>Eukaryota</taxon>
        <taxon>Metazoa</taxon>
        <taxon>Spiralia</taxon>
        <taxon>Lophotrochozoa</taxon>
        <taxon>Mollusca</taxon>
        <taxon>Bivalvia</taxon>
        <taxon>Autobranchia</taxon>
        <taxon>Pteriomorphia</taxon>
        <taxon>Ostreida</taxon>
        <taxon>Ostreoidea</taxon>
        <taxon>Ostreidae</taxon>
        <taxon>Crassostrea</taxon>
    </lineage>
</organism>
<proteinExistence type="predicted"/>
<dbReference type="AlphaFoldDB" id="A0A8B8BZQ9"/>
<dbReference type="GeneID" id="111114336"/>
<evidence type="ECO:0000313" key="1">
    <source>
        <dbReference type="Proteomes" id="UP000694844"/>
    </source>
</evidence>
<dbReference type="OrthoDB" id="6155183at2759"/>
<reference evidence="2" key="1">
    <citation type="submission" date="2025-08" db="UniProtKB">
        <authorList>
            <consortium name="RefSeq"/>
        </authorList>
    </citation>
    <scope>IDENTIFICATION</scope>
    <source>
        <tissue evidence="2">Whole sample</tissue>
    </source>
</reference>
<name>A0A8B8BZQ9_CRAVI</name>
<sequence length="273" mass="31172">MYQILSKCSAAVRKSVEGIDYYVAEAGEAFRELESIVNQLEVPLLDKRKTLGNLMQAKHYLKTDYKMHVKSASNVADHCFVHAISQADTIFFEDTCPHDHTYHCLQCYQLEETLTAVTKMTADMEWDNPEAYLFKVEKSVNAIKDLKAHLLRSKNQERARADIITSQREGDLFLVADWAMKFLPKKFREGQTDWFGKRGINRHIAVCATKHGNNFELDTYVRILDSQSSQDSQLTAALLVDVVKDMACHKRIDQVHILSDNAGCYKSTKVFSP</sequence>
<dbReference type="KEGG" id="cvn:111114336"/>
<dbReference type="RefSeq" id="XP_022308334.1">
    <property type="nucleotide sequence ID" value="XM_022452626.1"/>
</dbReference>
<gene>
    <name evidence="2" type="primary">LOC111114336</name>
</gene>
<keyword evidence="1" id="KW-1185">Reference proteome</keyword>